<evidence type="ECO:0000313" key="3">
    <source>
        <dbReference type="Proteomes" id="UP000240708"/>
    </source>
</evidence>
<proteinExistence type="predicted"/>
<feature type="signal peptide" evidence="1">
    <location>
        <begin position="1"/>
        <end position="23"/>
    </location>
</feature>
<dbReference type="AlphaFoldDB" id="A0A2P8E7U4"/>
<protein>
    <submittedName>
        <fullName evidence="2">Uncharacterized protein</fullName>
    </submittedName>
</protein>
<evidence type="ECO:0000313" key="2">
    <source>
        <dbReference type="EMBL" id="PSL05497.1"/>
    </source>
</evidence>
<gene>
    <name evidence="2" type="ORF">CLV48_1036</name>
</gene>
<dbReference type="Proteomes" id="UP000240708">
    <property type="component" value="Unassembled WGS sequence"/>
</dbReference>
<dbReference type="RefSeq" id="WP_106566565.1">
    <property type="nucleotide sequence ID" value="NZ_PYGF01000003.1"/>
</dbReference>
<comment type="caution">
    <text evidence="2">The sequence shown here is derived from an EMBL/GenBank/DDBJ whole genome shotgun (WGS) entry which is preliminary data.</text>
</comment>
<sequence length="1158" mass="133310">MLRGSAIFVFFLCLVNFSNWAIAQTETCKTISAEITVQAFVLDSLTVLEESIRVYDSLDINYDFSYHLSSGTIKIHLPDGHVPASLVICYRTIPFAFHERVAKRTLMADYDSMAYFKDRRMAASPLFDFREELFPSTNLNKSGNLTRGISFGNTQNLFVNSSLNLQMNGELSENLNIRASITDQNVPFQPEGNTQQLQDFDNVLVELYNDRFNLAAGDVVLQQRKSEFLRYYKNVQGAQLTTNYTIGDKWRASTQGSASVAKGKFASINLEVSEGTLGPYRIPGPQNERFVIIMANSERVFLDGKQLQRGFNYDYVIDYNQGEITFTPNVLITQYSRIRIDYEYAERNFTRSILTANHIQETDKVSLYWNFYREMDNRNRPLFFEFSDADKRLLASVGNDLESAAVPRVDSVAFDPNRVLYRRVVDVDDQGNPIVFYEYSTDPEQAHFAIGFSEVGQGNGDYVRDRQLANGPVFVFRPRINGVPQGNYSILSPLPAPNKKQMFTTGARVRLSSYEQVYTEMAFSNVDQNLFSEIDNETNNGFGIKSGFISENRPLEKLKGYRFNALTEFEYNSDNFSFIDRLRYIEFDRDWSLSREDMLEAGHERIFNAGFGFMKDQHNELSYRFNFRNRGAIQSGTQHMAKFNQQLAKRIFLKNELFVLDSDVRNLNSDWVRYTGDVQYRSKILAPGYRLMLDRNAVRNIETDSVVSTAMNFVEHMAYLNSNDTLPYSFFINASVREDLFPVNGVLAPDTEAFQTMFGLKRRFKGHDLSASFTYRELEFLRLDGEKETTVLGKVDYLGTMAKGAIRNELSYALGNGREFRREFVFLPVPTGEGTHTWRDDNGDGIQQLNEFYLAFNPEEKNFIKVFVPTTEFVQAYTTIFNYRLNARFPDSWRKEGGIKQFLQKFSNTTSLSIEKKITSNEFWDRINPFVGGFADEDLISVRQVIRSSFFFNRSSAKYGFDVSVFDSQNKQLLAGGFDDMIQKDWRLNTRYNINPNLNLRLIGQTGNRIANSDFLDNRNYAIQQYGYGPEFAYQPSSVFRTTIMYQYMDKVNQANTEFNERAEIHQAGLDFRFAKAIKTTINANFRYIYIDYNGQPNTPTGYEMLQALTIGNNVTWSLNWLQKIGEGLQMNMVYEGRNSEGLGRLVHIGRMQVTALF</sequence>
<dbReference type="OrthoDB" id="9815802at2"/>
<dbReference type="EMBL" id="PYGF01000003">
    <property type="protein sequence ID" value="PSL05497.1"/>
    <property type="molecule type" value="Genomic_DNA"/>
</dbReference>
<keyword evidence="1" id="KW-0732">Signal</keyword>
<keyword evidence="3" id="KW-1185">Reference proteome</keyword>
<feature type="chain" id="PRO_5015156547" evidence="1">
    <location>
        <begin position="24"/>
        <end position="1158"/>
    </location>
</feature>
<organism evidence="2 3">
    <name type="scientific">Cecembia rubra</name>
    <dbReference type="NCBI Taxonomy" id="1485585"/>
    <lineage>
        <taxon>Bacteria</taxon>
        <taxon>Pseudomonadati</taxon>
        <taxon>Bacteroidota</taxon>
        <taxon>Cytophagia</taxon>
        <taxon>Cytophagales</taxon>
        <taxon>Cyclobacteriaceae</taxon>
        <taxon>Cecembia</taxon>
    </lineage>
</organism>
<accession>A0A2P8E7U4</accession>
<reference evidence="2 3" key="1">
    <citation type="submission" date="2018-03" db="EMBL/GenBank/DDBJ databases">
        <title>Genomic Encyclopedia of Archaeal and Bacterial Type Strains, Phase II (KMG-II): from individual species to whole genera.</title>
        <authorList>
            <person name="Goeker M."/>
        </authorList>
    </citation>
    <scope>NUCLEOTIDE SEQUENCE [LARGE SCALE GENOMIC DNA]</scope>
    <source>
        <strain evidence="2 3">DSM 28057</strain>
    </source>
</reference>
<name>A0A2P8E7U4_9BACT</name>
<evidence type="ECO:0000256" key="1">
    <source>
        <dbReference type="SAM" id="SignalP"/>
    </source>
</evidence>